<keyword evidence="2" id="KW-1185">Reference proteome</keyword>
<sequence>MSARRGNSGTRQTGDIALENLRSAIGANTNMEQQPADLLTDPWQHRSPLNWTKAGGWLRFATKTGSSSFIAHVLRMAL</sequence>
<name>A0A1H8XWJ7_9PSEU</name>
<protein>
    <submittedName>
        <fullName evidence="1">Uncharacterized protein</fullName>
    </submittedName>
</protein>
<dbReference type="STRING" id="394193.SAMN04489732_109230"/>
<reference evidence="1 2" key="1">
    <citation type="submission" date="2016-10" db="EMBL/GenBank/DDBJ databases">
        <authorList>
            <person name="de Groot N.N."/>
        </authorList>
    </citation>
    <scope>NUCLEOTIDE SEQUENCE [LARGE SCALE GENOMIC DNA]</scope>
    <source>
        <strain evidence="1 2">DSM 44993</strain>
    </source>
</reference>
<dbReference type="RefSeq" id="WP_091619001.1">
    <property type="nucleotide sequence ID" value="NZ_FOEF01000009.1"/>
</dbReference>
<accession>A0A1H8XWJ7</accession>
<dbReference type="Proteomes" id="UP000198582">
    <property type="component" value="Unassembled WGS sequence"/>
</dbReference>
<dbReference type="EMBL" id="FOEF01000009">
    <property type="protein sequence ID" value="SEP44414.1"/>
    <property type="molecule type" value="Genomic_DNA"/>
</dbReference>
<dbReference type="AlphaFoldDB" id="A0A1H8XWJ7"/>
<organism evidence="1 2">
    <name type="scientific">Amycolatopsis saalfeldensis</name>
    <dbReference type="NCBI Taxonomy" id="394193"/>
    <lineage>
        <taxon>Bacteria</taxon>
        <taxon>Bacillati</taxon>
        <taxon>Actinomycetota</taxon>
        <taxon>Actinomycetes</taxon>
        <taxon>Pseudonocardiales</taxon>
        <taxon>Pseudonocardiaceae</taxon>
        <taxon>Amycolatopsis</taxon>
    </lineage>
</organism>
<evidence type="ECO:0000313" key="1">
    <source>
        <dbReference type="EMBL" id="SEP44414.1"/>
    </source>
</evidence>
<evidence type="ECO:0000313" key="2">
    <source>
        <dbReference type="Proteomes" id="UP000198582"/>
    </source>
</evidence>
<proteinExistence type="predicted"/>
<gene>
    <name evidence="1" type="ORF">SAMN04489732_109230</name>
</gene>